<dbReference type="PROSITE" id="PS50005">
    <property type="entry name" value="TPR"/>
    <property type="match status" value="1"/>
</dbReference>
<dbReference type="PANTHER" id="PTHR37038:SF14">
    <property type="entry name" value="TRANSCRIPTIONAL ACTIVATOR"/>
    <property type="match status" value="1"/>
</dbReference>
<comment type="caution">
    <text evidence="3">The sequence shown here is derived from an EMBL/GenBank/DDBJ whole genome shotgun (WGS) entry which is preliminary data.</text>
</comment>
<dbReference type="InterPro" id="IPR001387">
    <property type="entry name" value="Cro/C1-type_HTH"/>
</dbReference>
<dbReference type="Pfam" id="PF18768">
    <property type="entry name" value="RNPP_C"/>
    <property type="match status" value="1"/>
</dbReference>
<organism evidence="3 4">
    <name type="scientific">Sutcliffiella rhizosphaerae</name>
    <dbReference type="NCBI Taxonomy" id="2880967"/>
    <lineage>
        <taxon>Bacteria</taxon>
        <taxon>Bacillati</taxon>
        <taxon>Bacillota</taxon>
        <taxon>Bacilli</taxon>
        <taxon>Bacillales</taxon>
        <taxon>Bacillaceae</taxon>
        <taxon>Sutcliffiella</taxon>
    </lineage>
</organism>
<feature type="repeat" description="TPR" evidence="1">
    <location>
        <begin position="200"/>
        <end position="233"/>
    </location>
</feature>
<reference evidence="3 4" key="1">
    <citation type="submission" date="2021-10" db="EMBL/GenBank/DDBJ databases">
        <authorList>
            <person name="Criscuolo A."/>
        </authorList>
    </citation>
    <scope>NUCLEOTIDE SEQUENCE [LARGE SCALE GENOMIC DNA]</scope>
    <source>
        <strain evidence="4">CIP 111883</strain>
    </source>
</reference>
<dbReference type="InterPro" id="IPR010982">
    <property type="entry name" value="Lambda_DNA-bd_dom_sf"/>
</dbReference>
<dbReference type="Gene3D" id="1.25.40.10">
    <property type="entry name" value="Tetratricopeptide repeat domain"/>
    <property type="match status" value="1"/>
</dbReference>
<evidence type="ECO:0000313" key="3">
    <source>
        <dbReference type="EMBL" id="CAG9621193.1"/>
    </source>
</evidence>
<dbReference type="SUPFAM" id="SSF48452">
    <property type="entry name" value="TPR-like"/>
    <property type="match status" value="1"/>
</dbReference>
<keyword evidence="4" id="KW-1185">Reference proteome</keyword>
<dbReference type="InterPro" id="IPR011990">
    <property type="entry name" value="TPR-like_helical_dom_sf"/>
</dbReference>
<dbReference type="PANTHER" id="PTHR37038">
    <property type="entry name" value="TRANSCRIPTIONAL REGULATOR-RELATED"/>
    <property type="match status" value="1"/>
</dbReference>
<evidence type="ECO:0000256" key="1">
    <source>
        <dbReference type="PROSITE-ProRule" id="PRU00339"/>
    </source>
</evidence>
<dbReference type="InterPro" id="IPR053163">
    <property type="entry name" value="HTH-type_regulator_Rgg"/>
</dbReference>
<dbReference type="InterPro" id="IPR041315">
    <property type="entry name" value="PlcR_TPR"/>
</dbReference>
<dbReference type="EMBL" id="CAKJTJ010000008">
    <property type="protein sequence ID" value="CAG9621193.1"/>
    <property type="molecule type" value="Genomic_DNA"/>
</dbReference>
<dbReference type="Proteomes" id="UP000789833">
    <property type="component" value="Unassembled WGS sequence"/>
</dbReference>
<name>A0ABM8YML2_9BACI</name>
<feature type="domain" description="HTH cro/C1-type" evidence="2">
    <location>
        <begin position="11"/>
        <end position="64"/>
    </location>
</feature>
<evidence type="ECO:0000313" key="4">
    <source>
        <dbReference type="Proteomes" id="UP000789833"/>
    </source>
</evidence>
<evidence type="ECO:0000259" key="2">
    <source>
        <dbReference type="PROSITE" id="PS50943"/>
    </source>
</evidence>
<proteinExistence type="predicted"/>
<dbReference type="SUPFAM" id="SSF47413">
    <property type="entry name" value="lambda repressor-like DNA-binding domains"/>
    <property type="match status" value="1"/>
</dbReference>
<dbReference type="SMART" id="SM00028">
    <property type="entry name" value="TPR"/>
    <property type="match status" value="2"/>
</dbReference>
<dbReference type="InterPro" id="IPR019734">
    <property type="entry name" value="TPR_rpt"/>
</dbReference>
<gene>
    <name evidence="3" type="ORF">BACCIP111883_01965</name>
</gene>
<keyword evidence="1" id="KW-0802">TPR repeat</keyword>
<dbReference type="PROSITE" id="PS50943">
    <property type="entry name" value="HTH_CROC1"/>
    <property type="match status" value="1"/>
</dbReference>
<dbReference type="CDD" id="cd00093">
    <property type="entry name" value="HTH_XRE"/>
    <property type="match status" value="1"/>
</dbReference>
<dbReference type="SMART" id="SM00530">
    <property type="entry name" value="HTH_XRE"/>
    <property type="match status" value="1"/>
</dbReference>
<sequence length="295" mass="34787">MISNKVLGEEIKRLRKQQLLSQKELADGICCQTTISSIEKGRALPSIDILYFISLRLNVTVDYFLQHNYQSYQLYVSETMDGIEDLLKRKNYSEIYEITKLERKLRKNRDLGSMFNQFIDWHYYRAAQLLGLISWKDSVEQLTLLVQSKEINKVQYQDLKIKNVLANVYSENGETEKALEYYNEILMANIKLESYRRFKLKVYFNLSKLYFYEEDYEESIQVAEKGIKLSIELQDISMLGNLYIQSAQSMILLKKEDAERIKTNLQNAKFIFTLTNKAKSLEFVEQLEEQICSNI</sequence>
<dbReference type="RefSeq" id="WP_230501091.1">
    <property type="nucleotide sequence ID" value="NZ_CAKJTJ010000008.1"/>
</dbReference>
<dbReference type="Pfam" id="PF01381">
    <property type="entry name" value="HTH_3"/>
    <property type="match status" value="1"/>
</dbReference>
<accession>A0ABM8YML2</accession>
<protein>
    <recommendedName>
        <fullName evidence="2">HTH cro/C1-type domain-containing protein</fullName>
    </recommendedName>
</protein>